<dbReference type="GO" id="GO:0009986">
    <property type="term" value="C:cell surface"/>
    <property type="evidence" value="ECO:0007669"/>
    <property type="project" value="TreeGrafter"/>
</dbReference>
<dbReference type="AlphaFoldDB" id="A0AAW0H1U0"/>
<dbReference type="SMART" id="SM00408">
    <property type="entry name" value="IGc2"/>
    <property type="match status" value="1"/>
</dbReference>
<dbReference type="InterPro" id="IPR013151">
    <property type="entry name" value="Immunoglobulin_dom"/>
</dbReference>
<dbReference type="CDD" id="cd05774">
    <property type="entry name" value="IgV_CEACAM_D1"/>
    <property type="match status" value="3"/>
</dbReference>
<comment type="similarity">
    <text evidence="4">Belongs to the immunoglobulin superfamily. CEA family.</text>
</comment>
<dbReference type="InterPro" id="IPR036179">
    <property type="entry name" value="Ig-like_dom_sf"/>
</dbReference>
<dbReference type="InterPro" id="IPR013106">
    <property type="entry name" value="Ig_V-set"/>
</dbReference>
<dbReference type="SMART" id="SM00409">
    <property type="entry name" value="IG"/>
    <property type="match status" value="4"/>
</dbReference>
<gene>
    <name evidence="6" type="ORF">U0070_000125</name>
</gene>
<evidence type="ECO:0000256" key="2">
    <source>
        <dbReference type="ARBA" id="ARBA00023180"/>
    </source>
</evidence>
<dbReference type="EMBL" id="JBBHLL010002749">
    <property type="protein sequence ID" value="KAK7795290.1"/>
    <property type="molecule type" value="Genomic_DNA"/>
</dbReference>
<dbReference type="PROSITE" id="PS50835">
    <property type="entry name" value="IG_LIKE"/>
    <property type="match status" value="1"/>
</dbReference>
<dbReference type="GO" id="GO:0002682">
    <property type="term" value="P:regulation of immune system process"/>
    <property type="evidence" value="ECO:0007669"/>
    <property type="project" value="TreeGrafter"/>
</dbReference>
<dbReference type="FunFam" id="2.60.40.10:FF:000340">
    <property type="entry name" value="Carcinoembryonic antigen-related cell adhesion molecule 1"/>
    <property type="match status" value="2"/>
</dbReference>
<evidence type="ECO:0000313" key="7">
    <source>
        <dbReference type="Proteomes" id="UP001488838"/>
    </source>
</evidence>
<dbReference type="InterPro" id="IPR050831">
    <property type="entry name" value="CEA_cell_adhesion"/>
</dbReference>
<evidence type="ECO:0000256" key="3">
    <source>
        <dbReference type="ARBA" id="ARBA00023319"/>
    </source>
</evidence>
<organism evidence="6 7">
    <name type="scientific">Myodes glareolus</name>
    <name type="common">Bank vole</name>
    <name type="synonym">Clethrionomys glareolus</name>
    <dbReference type="NCBI Taxonomy" id="447135"/>
    <lineage>
        <taxon>Eukaryota</taxon>
        <taxon>Metazoa</taxon>
        <taxon>Chordata</taxon>
        <taxon>Craniata</taxon>
        <taxon>Vertebrata</taxon>
        <taxon>Euteleostomi</taxon>
        <taxon>Mammalia</taxon>
        <taxon>Eutheria</taxon>
        <taxon>Euarchontoglires</taxon>
        <taxon>Glires</taxon>
        <taxon>Rodentia</taxon>
        <taxon>Myomorpha</taxon>
        <taxon>Muroidea</taxon>
        <taxon>Cricetidae</taxon>
        <taxon>Arvicolinae</taxon>
        <taxon>Myodes</taxon>
    </lineage>
</organism>
<dbReference type="InterPro" id="IPR007110">
    <property type="entry name" value="Ig-like_dom"/>
</dbReference>
<dbReference type="PANTHER" id="PTHR44427:SF1">
    <property type="entry name" value="CARCINOEMBRYONIC ANTIGEN-RELATED CELL ADHESION MOLECULE 1"/>
    <property type="match status" value="1"/>
</dbReference>
<dbReference type="InterPro" id="IPR003599">
    <property type="entry name" value="Ig_sub"/>
</dbReference>
<accession>A0AAW0H1U0</accession>
<evidence type="ECO:0000313" key="6">
    <source>
        <dbReference type="EMBL" id="KAK7795290.1"/>
    </source>
</evidence>
<dbReference type="GO" id="GO:0007165">
    <property type="term" value="P:signal transduction"/>
    <property type="evidence" value="ECO:0007669"/>
    <property type="project" value="TreeGrafter"/>
</dbReference>
<dbReference type="InterPro" id="IPR003598">
    <property type="entry name" value="Ig_sub2"/>
</dbReference>
<protein>
    <recommendedName>
        <fullName evidence="5">Ig-like domain-containing protein</fullName>
    </recommendedName>
</protein>
<dbReference type="Pfam" id="PF07686">
    <property type="entry name" value="V-set"/>
    <property type="match status" value="3"/>
</dbReference>
<evidence type="ECO:0000256" key="1">
    <source>
        <dbReference type="ARBA" id="ARBA00022729"/>
    </source>
</evidence>
<dbReference type="GO" id="GO:1990782">
    <property type="term" value="F:protein tyrosine kinase binding"/>
    <property type="evidence" value="ECO:0007669"/>
    <property type="project" value="TreeGrafter"/>
</dbReference>
<dbReference type="Pfam" id="PF00047">
    <property type="entry name" value="ig"/>
    <property type="match status" value="1"/>
</dbReference>
<dbReference type="SUPFAM" id="SSF48726">
    <property type="entry name" value="Immunoglobulin"/>
    <property type="match status" value="4"/>
</dbReference>
<dbReference type="InterPro" id="IPR013783">
    <property type="entry name" value="Ig-like_fold"/>
</dbReference>
<proteinExistence type="inferred from homology"/>
<evidence type="ECO:0000259" key="5">
    <source>
        <dbReference type="PROSITE" id="PS50835"/>
    </source>
</evidence>
<dbReference type="Proteomes" id="UP001488838">
    <property type="component" value="Unassembled WGS sequence"/>
</dbReference>
<dbReference type="Gene3D" id="2.60.40.10">
    <property type="entry name" value="Immunoglobulins"/>
    <property type="match status" value="4"/>
</dbReference>
<reference evidence="6 7" key="1">
    <citation type="journal article" date="2023" name="bioRxiv">
        <title>Conserved and derived expression patterns and positive selection on dental genes reveal complex evolutionary context of ever-growing rodent molars.</title>
        <authorList>
            <person name="Calamari Z.T."/>
            <person name="Song A."/>
            <person name="Cohen E."/>
            <person name="Akter M."/>
            <person name="Roy R.D."/>
            <person name="Hallikas O."/>
            <person name="Christensen M.M."/>
            <person name="Li P."/>
            <person name="Marangoni P."/>
            <person name="Jernvall J."/>
            <person name="Klein O.D."/>
        </authorList>
    </citation>
    <scope>NUCLEOTIDE SEQUENCE [LARGE SCALE GENOMIC DNA]</scope>
    <source>
        <strain evidence="6">V071</strain>
    </source>
</reference>
<comment type="caution">
    <text evidence="6">The sequence shown here is derived from an EMBL/GenBank/DDBJ whole genome shotgun (WGS) entry which is preliminary data.</text>
</comment>
<evidence type="ECO:0000256" key="4">
    <source>
        <dbReference type="ARBA" id="ARBA00038222"/>
    </source>
</evidence>
<dbReference type="GO" id="GO:0005886">
    <property type="term" value="C:plasma membrane"/>
    <property type="evidence" value="ECO:0007669"/>
    <property type="project" value="TreeGrafter"/>
</dbReference>
<dbReference type="PANTHER" id="PTHR44427">
    <property type="entry name" value="CARCINOEMBRYONIC ANTIGEN-RELATED CELL ADHESION MOLECULE 19"/>
    <property type="match status" value="1"/>
</dbReference>
<keyword evidence="1" id="KW-0732">Signal</keyword>
<feature type="domain" description="Ig-like" evidence="5">
    <location>
        <begin position="428"/>
        <end position="512"/>
    </location>
</feature>
<sequence length="520" mass="58112">MDVIPDALLLSPSTIYFHTGQNFNLFSHAASHLPLQSFWFINGKPQELFIPNITLIILDPILLVLPSSLLTYWYLPTTAQVIIELVPPNVFQGENVLLEVHNLPEDFLAFAWYRGVTSMKRGIAVYAKRNSLRAPGPAYSGRQTVYNDGSLLLQRVILKDTGFYTLRVISRQGEIVSTTSVFLHVRISTLTCGGRTASDQPTIEIVPPSVAEGANVLLLARDLPENLRSLFWYKGVISFITYEIARHITDENSSVPGPAHSGRETVYSNGSLLLHNVTLNDTGFYTLKTLSTDLKLELIHVHLQVNTSISTCCNPLSSAQVTVETVSQHVVKGESILLRVHNLPEDLRDFSWYKGLYTIHPFKIVTYDRAMNSITWGPVYSGREMLYTNGSLLLRGITEKDAGMYTIRTLNKDLQIENVYVQLHVKKPVTEPFLQVTDSTVPEQSSVVFSCLSTDTGISIRWLFNNQSLQLTERMTLSPTKCGLSIDPVRREDAGSYKCVVSNSISSETSIPVRLMVTNK</sequence>
<dbReference type="FunFam" id="2.60.40.10:FF:000244">
    <property type="entry name" value="carcinoembryonic antigen-related cell adhesion molecule 16"/>
    <property type="match status" value="1"/>
</dbReference>
<name>A0AAW0H1U0_MYOGA</name>
<keyword evidence="3" id="KW-0393">Immunoglobulin domain</keyword>
<keyword evidence="2" id="KW-0325">Glycoprotein</keyword>
<keyword evidence="7" id="KW-1185">Reference proteome</keyword>